<feature type="domain" description="C2H2-type" evidence="14">
    <location>
        <begin position="281"/>
        <end position="303"/>
    </location>
</feature>
<feature type="domain" description="C2H2-type" evidence="14">
    <location>
        <begin position="306"/>
        <end position="334"/>
    </location>
</feature>
<feature type="domain" description="C2H2-type" evidence="14">
    <location>
        <begin position="335"/>
        <end position="362"/>
    </location>
</feature>
<keyword evidence="4" id="KW-0479">Metal-binding</keyword>
<proteinExistence type="inferred from homology"/>
<dbReference type="GO" id="GO:0005634">
    <property type="term" value="C:nucleus"/>
    <property type="evidence" value="ECO:0007669"/>
    <property type="project" value="UniProtKB-SubCell"/>
</dbReference>
<evidence type="ECO:0000256" key="4">
    <source>
        <dbReference type="ARBA" id="ARBA00022723"/>
    </source>
</evidence>
<reference evidence="15 16" key="1">
    <citation type="journal article" date="2021" name="Elife">
        <title>Chloroplast acquisition without the gene transfer in kleptoplastic sea slugs, Plakobranchus ocellatus.</title>
        <authorList>
            <person name="Maeda T."/>
            <person name="Takahashi S."/>
            <person name="Yoshida T."/>
            <person name="Shimamura S."/>
            <person name="Takaki Y."/>
            <person name="Nagai Y."/>
            <person name="Toyoda A."/>
            <person name="Suzuki Y."/>
            <person name="Arimoto A."/>
            <person name="Ishii H."/>
            <person name="Satoh N."/>
            <person name="Nishiyama T."/>
            <person name="Hasebe M."/>
            <person name="Maruyama T."/>
            <person name="Minagawa J."/>
            <person name="Obokata J."/>
            <person name="Shigenobu S."/>
        </authorList>
    </citation>
    <scope>NUCLEOTIDE SEQUENCE [LARGE SCALE GENOMIC DNA]</scope>
</reference>
<dbReference type="PROSITE" id="PS50157">
    <property type="entry name" value="ZINC_FINGER_C2H2_2"/>
    <property type="match status" value="7"/>
</dbReference>
<dbReference type="EMBL" id="BLXT01007857">
    <property type="protein sequence ID" value="GFO43280.1"/>
    <property type="molecule type" value="Genomic_DNA"/>
</dbReference>
<keyword evidence="10" id="KW-0804">Transcription</keyword>
<dbReference type="Pfam" id="PF13912">
    <property type="entry name" value="zf-C2H2_6"/>
    <property type="match status" value="1"/>
</dbReference>
<keyword evidence="7" id="KW-0862">Zinc</keyword>
<dbReference type="FunFam" id="3.30.160.60:FF:000446">
    <property type="entry name" value="Zinc finger protein"/>
    <property type="match status" value="1"/>
</dbReference>
<keyword evidence="5" id="KW-0677">Repeat</keyword>
<dbReference type="AlphaFoldDB" id="A0AAV4DH34"/>
<dbReference type="Pfam" id="PF13894">
    <property type="entry name" value="zf-C2H2_4"/>
    <property type="match status" value="1"/>
</dbReference>
<comment type="subcellular location">
    <subcellularLocation>
        <location evidence="2">Nucleus</location>
    </subcellularLocation>
</comment>
<comment type="similarity">
    <text evidence="3">Belongs to the krueppel C2H2-type zinc-finger protein family.</text>
</comment>
<keyword evidence="8" id="KW-0805">Transcription regulation</keyword>
<feature type="domain" description="C2H2-type" evidence="14">
    <location>
        <begin position="391"/>
        <end position="418"/>
    </location>
</feature>
<evidence type="ECO:0000256" key="13">
    <source>
        <dbReference type="SAM" id="MobiDB-lite"/>
    </source>
</evidence>
<dbReference type="FunFam" id="3.30.160.60:FF:001266">
    <property type="entry name" value="Zinc finger protein 662"/>
    <property type="match status" value="1"/>
</dbReference>
<organism evidence="15 16">
    <name type="scientific">Plakobranchus ocellatus</name>
    <dbReference type="NCBI Taxonomy" id="259542"/>
    <lineage>
        <taxon>Eukaryota</taxon>
        <taxon>Metazoa</taxon>
        <taxon>Spiralia</taxon>
        <taxon>Lophotrochozoa</taxon>
        <taxon>Mollusca</taxon>
        <taxon>Gastropoda</taxon>
        <taxon>Heterobranchia</taxon>
        <taxon>Euthyneura</taxon>
        <taxon>Panpulmonata</taxon>
        <taxon>Sacoglossa</taxon>
        <taxon>Placobranchoidea</taxon>
        <taxon>Plakobranchidae</taxon>
        <taxon>Plakobranchus</taxon>
    </lineage>
</organism>
<dbReference type="FunFam" id="3.30.160.60:FF:000100">
    <property type="entry name" value="Zinc finger 45-like"/>
    <property type="match status" value="1"/>
</dbReference>
<sequence>MQKKAKGESHSTESITMDKPSNSQIYDKFYKHQKALTALANEASSYQALQNWQRSNRNQTMSQSTEDGKDHTNTENKGDQHAASSSRIEAVKINSKAVRPCRVCSFLVPSSSLDYQELIYHTQSLGCTLIAEIYMSLMQQHVSVYGASLEECVECKEKFSTPTGLLKHIYDHAVTKAGVLQPLPATDTTHETVSTLEQPYNTDNQLQITAAMPEQPSETTTQKIATACTTRKLIQKRRNVPVMWQAKKKKRILCELCGDLFCDEKAVQTHIEIVHNKVYRYKCPICDKSFGRKSQLKAHRGRHKPYVCNICNKSIVNKPFYDLHMAAHRNGEKPFKCNQCGKGFMAKNYLENHQVTHSGQKPFECSICGIGYMTEQKLKNHMKRHLGTKHFKCTVCAKEFYSQEDLTCHMRHHKSQKPHLCDFCGKSFLKPGRLKSHMATHNVRPSQNKEQNAGEHSHNVSHPLYNERKEMPQNIHQSPYLSHHTNNERTDVQHNNYQHSFAAHHMSNELEGLHHSMHTDSYVPHHMYNDRGHLQLNMPRDAFVSHPMNIERNDLQQLNIHPGSFVSHHMSIESNDIAHHMHHGPFGSKYV</sequence>
<dbReference type="FunFam" id="3.30.160.60:FF:001397">
    <property type="entry name" value="Datilografo, isoform A"/>
    <property type="match status" value="1"/>
</dbReference>
<evidence type="ECO:0000256" key="6">
    <source>
        <dbReference type="ARBA" id="ARBA00022771"/>
    </source>
</evidence>
<feature type="compositionally biased region" description="Basic and acidic residues" evidence="13">
    <location>
        <begin position="1"/>
        <end position="11"/>
    </location>
</feature>
<dbReference type="Pfam" id="PF00096">
    <property type="entry name" value="zf-C2H2"/>
    <property type="match status" value="2"/>
</dbReference>
<accession>A0AAV4DH34</accession>
<feature type="compositionally biased region" description="Basic and acidic residues" evidence="13">
    <location>
        <begin position="66"/>
        <end position="80"/>
    </location>
</feature>
<feature type="region of interest" description="Disordered" evidence="13">
    <location>
        <begin position="1"/>
        <end position="23"/>
    </location>
</feature>
<dbReference type="InterPro" id="IPR036236">
    <property type="entry name" value="Znf_C2H2_sf"/>
</dbReference>
<keyword evidence="6 12" id="KW-0863">Zinc-finger</keyword>
<dbReference type="Gene3D" id="3.30.160.60">
    <property type="entry name" value="Classic Zinc Finger"/>
    <property type="match status" value="5"/>
</dbReference>
<comment type="caution">
    <text evidence="15">The sequence shown here is derived from an EMBL/GenBank/DDBJ whole genome shotgun (WGS) entry which is preliminary data.</text>
</comment>
<evidence type="ECO:0000256" key="12">
    <source>
        <dbReference type="PROSITE-ProRule" id="PRU00042"/>
    </source>
</evidence>
<dbReference type="GO" id="GO:0000981">
    <property type="term" value="F:DNA-binding transcription factor activity, RNA polymerase II-specific"/>
    <property type="evidence" value="ECO:0007669"/>
    <property type="project" value="TreeGrafter"/>
</dbReference>
<feature type="domain" description="C2H2-type" evidence="14">
    <location>
        <begin position="363"/>
        <end position="390"/>
    </location>
</feature>
<evidence type="ECO:0000256" key="3">
    <source>
        <dbReference type="ARBA" id="ARBA00006991"/>
    </source>
</evidence>
<feature type="compositionally biased region" description="Polar residues" evidence="13">
    <location>
        <begin position="12"/>
        <end position="23"/>
    </location>
</feature>
<evidence type="ECO:0000256" key="1">
    <source>
        <dbReference type="ARBA" id="ARBA00003767"/>
    </source>
</evidence>
<protein>
    <submittedName>
        <fullName evidence="15">Zinc finger protein</fullName>
    </submittedName>
</protein>
<evidence type="ECO:0000256" key="2">
    <source>
        <dbReference type="ARBA" id="ARBA00004123"/>
    </source>
</evidence>
<feature type="domain" description="C2H2-type" evidence="14">
    <location>
        <begin position="150"/>
        <end position="177"/>
    </location>
</feature>
<evidence type="ECO:0000259" key="14">
    <source>
        <dbReference type="PROSITE" id="PS50157"/>
    </source>
</evidence>
<feature type="domain" description="C2H2-type" evidence="14">
    <location>
        <begin position="419"/>
        <end position="446"/>
    </location>
</feature>
<dbReference type="SUPFAM" id="SSF57667">
    <property type="entry name" value="beta-beta-alpha zinc fingers"/>
    <property type="match status" value="4"/>
</dbReference>
<evidence type="ECO:0000256" key="10">
    <source>
        <dbReference type="ARBA" id="ARBA00023163"/>
    </source>
</evidence>
<dbReference type="GO" id="GO:0000977">
    <property type="term" value="F:RNA polymerase II transcription regulatory region sequence-specific DNA binding"/>
    <property type="evidence" value="ECO:0007669"/>
    <property type="project" value="TreeGrafter"/>
</dbReference>
<evidence type="ECO:0000256" key="5">
    <source>
        <dbReference type="ARBA" id="ARBA00022737"/>
    </source>
</evidence>
<comment type="function">
    <text evidence="1">May be involved in transcriptional regulation.</text>
</comment>
<name>A0AAV4DH34_9GAST</name>
<evidence type="ECO:0000256" key="7">
    <source>
        <dbReference type="ARBA" id="ARBA00022833"/>
    </source>
</evidence>
<dbReference type="SMART" id="SM00355">
    <property type="entry name" value="ZnF_C2H2"/>
    <property type="match status" value="8"/>
</dbReference>
<evidence type="ECO:0000313" key="15">
    <source>
        <dbReference type="EMBL" id="GFO43280.1"/>
    </source>
</evidence>
<gene>
    <name evidence="15" type="ORF">PoB_006978500</name>
</gene>
<dbReference type="GO" id="GO:0008270">
    <property type="term" value="F:zinc ion binding"/>
    <property type="evidence" value="ECO:0007669"/>
    <property type="project" value="UniProtKB-KW"/>
</dbReference>
<evidence type="ECO:0000256" key="9">
    <source>
        <dbReference type="ARBA" id="ARBA00023125"/>
    </source>
</evidence>
<keyword evidence="11" id="KW-0539">Nucleus</keyword>
<evidence type="ECO:0000256" key="11">
    <source>
        <dbReference type="ARBA" id="ARBA00023242"/>
    </source>
</evidence>
<dbReference type="Proteomes" id="UP000735302">
    <property type="component" value="Unassembled WGS sequence"/>
</dbReference>
<dbReference type="InterPro" id="IPR013087">
    <property type="entry name" value="Znf_C2H2_type"/>
</dbReference>
<dbReference type="PANTHER" id="PTHR24409">
    <property type="entry name" value="ZINC FINGER PROTEIN 142"/>
    <property type="match status" value="1"/>
</dbReference>
<keyword evidence="16" id="KW-1185">Reference proteome</keyword>
<keyword evidence="9" id="KW-0238">DNA-binding</keyword>
<evidence type="ECO:0000256" key="8">
    <source>
        <dbReference type="ARBA" id="ARBA00023015"/>
    </source>
</evidence>
<dbReference type="PROSITE" id="PS00028">
    <property type="entry name" value="ZINC_FINGER_C2H2_1"/>
    <property type="match status" value="6"/>
</dbReference>
<feature type="region of interest" description="Disordered" evidence="13">
    <location>
        <begin position="50"/>
        <end position="86"/>
    </location>
</feature>
<evidence type="ECO:0000313" key="16">
    <source>
        <dbReference type="Proteomes" id="UP000735302"/>
    </source>
</evidence>
<feature type="compositionally biased region" description="Polar residues" evidence="13">
    <location>
        <begin position="50"/>
        <end position="65"/>
    </location>
</feature>